<dbReference type="Proteomes" id="UP000887159">
    <property type="component" value="Unassembled WGS sequence"/>
</dbReference>
<keyword evidence="3" id="KW-1185">Reference proteome</keyword>
<gene>
    <name evidence="2" type="primary">AVEN_235289_1</name>
    <name evidence="2" type="ORF">TNCV_1197311</name>
</gene>
<keyword evidence="1" id="KW-0175">Coiled coil</keyword>
<feature type="coiled-coil region" evidence="1">
    <location>
        <begin position="83"/>
        <end position="148"/>
    </location>
</feature>
<evidence type="ECO:0000313" key="2">
    <source>
        <dbReference type="EMBL" id="GFY03952.1"/>
    </source>
</evidence>
<evidence type="ECO:0000313" key="3">
    <source>
        <dbReference type="Proteomes" id="UP000887159"/>
    </source>
</evidence>
<dbReference type="EMBL" id="BMAU01021243">
    <property type="protein sequence ID" value="GFY03952.1"/>
    <property type="molecule type" value="Genomic_DNA"/>
</dbReference>
<dbReference type="AlphaFoldDB" id="A0A8X6V419"/>
<reference evidence="2" key="1">
    <citation type="submission" date="2020-08" db="EMBL/GenBank/DDBJ databases">
        <title>Multicomponent nature underlies the extraordinary mechanical properties of spider dragline silk.</title>
        <authorList>
            <person name="Kono N."/>
            <person name="Nakamura H."/>
            <person name="Mori M."/>
            <person name="Yoshida Y."/>
            <person name="Ohtoshi R."/>
            <person name="Malay A.D."/>
            <person name="Moran D.A.P."/>
            <person name="Tomita M."/>
            <person name="Numata K."/>
            <person name="Arakawa K."/>
        </authorList>
    </citation>
    <scope>NUCLEOTIDE SEQUENCE</scope>
</reference>
<accession>A0A8X6V419</accession>
<dbReference type="GO" id="GO:0031110">
    <property type="term" value="P:regulation of microtubule polymerization or depolymerization"/>
    <property type="evidence" value="ECO:0007669"/>
    <property type="project" value="InterPro"/>
</dbReference>
<sequence>MDELNLDQAPQDKEFQLESVRLQTFVAATDLGCKKELIRKVEDNWDEKLFNTFELVSTQHPLTNQSSSIRKLPPLSMRRKHKQQKSELTHEEIQQKLIEAERRRKRRTEERLNKLTTKDLQEIQTIAQQQAEINRQKLEKKIQTTRESRCLPFYSKKDLSNKIIRFKPRYN</sequence>
<name>A0A8X6V419_TRICX</name>
<organism evidence="2 3">
    <name type="scientific">Trichonephila clavipes</name>
    <name type="common">Golden silk orbweaver</name>
    <name type="synonym">Nephila clavipes</name>
    <dbReference type="NCBI Taxonomy" id="2585209"/>
    <lineage>
        <taxon>Eukaryota</taxon>
        <taxon>Metazoa</taxon>
        <taxon>Ecdysozoa</taxon>
        <taxon>Arthropoda</taxon>
        <taxon>Chelicerata</taxon>
        <taxon>Arachnida</taxon>
        <taxon>Araneae</taxon>
        <taxon>Araneomorphae</taxon>
        <taxon>Entelegynae</taxon>
        <taxon>Araneoidea</taxon>
        <taxon>Nephilidae</taxon>
        <taxon>Trichonephila</taxon>
    </lineage>
</organism>
<protein>
    <submittedName>
        <fullName evidence="2">Uncharacterized protein</fullName>
    </submittedName>
</protein>
<proteinExistence type="predicted"/>
<comment type="caution">
    <text evidence="2">The sequence shown here is derived from an EMBL/GenBank/DDBJ whole genome shotgun (WGS) entry which is preliminary data.</text>
</comment>
<evidence type="ECO:0000256" key="1">
    <source>
        <dbReference type="SAM" id="Coils"/>
    </source>
</evidence>